<gene>
    <name evidence="3" type="ORF">GCM10017653_41830</name>
</gene>
<dbReference type="InterPro" id="IPR006311">
    <property type="entry name" value="TAT_signal"/>
</dbReference>
<evidence type="ECO:0000313" key="4">
    <source>
        <dbReference type="Proteomes" id="UP001143330"/>
    </source>
</evidence>
<dbReference type="NCBIfam" id="TIGR02995">
    <property type="entry name" value="ectoine_ehuB"/>
    <property type="match status" value="1"/>
</dbReference>
<dbReference type="Pfam" id="PF00497">
    <property type="entry name" value="SBP_bac_3"/>
    <property type="match status" value="1"/>
</dbReference>
<dbReference type="PANTHER" id="PTHR35936">
    <property type="entry name" value="MEMBRANE-BOUND LYTIC MUREIN TRANSGLYCOSYLASE F"/>
    <property type="match status" value="1"/>
</dbReference>
<dbReference type="PROSITE" id="PS51318">
    <property type="entry name" value="TAT"/>
    <property type="match status" value="1"/>
</dbReference>
<dbReference type="GO" id="GO:0051470">
    <property type="term" value="P:ectoine transmembrane transport"/>
    <property type="evidence" value="ECO:0007669"/>
    <property type="project" value="InterPro"/>
</dbReference>
<proteinExistence type="predicted"/>
<sequence>MTFSIDRRGLLTLGAGAGLLGAGLGTLLPSTRAQAASLPSTIKVGLSNQLPYAFLDDKGVLTGQSPDVLKAALASAGIAKVEPVVAEFSALIPGLLAKRFDVICTGLYIRPKRCEVLAYGNPDSMSRETMVVKAGNPRGIKSLDDVKKNPDIKMAVLRGGVEEAYAKAAGVPESQWVVLPDTAPLLAAVQGGRADVAFCSLVIIYPTLLTMSDSGLEIVKDFVDPIVDGKPAIDYAAMGFRKEDNALREAYDAGLAKLVASGELAAINKKYGLPEALSPIASTPTSAELCKA</sequence>
<feature type="domain" description="Solute-binding protein family 3/N-terminal" evidence="2">
    <location>
        <begin position="41"/>
        <end position="275"/>
    </location>
</feature>
<accession>A0A9W6NCS3</accession>
<comment type="caution">
    <text evidence="3">The sequence shown here is derived from an EMBL/GenBank/DDBJ whole genome shotgun (WGS) entry which is preliminary data.</text>
</comment>
<dbReference type="EMBL" id="BSFM01000017">
    <property type="protein sequence ID" value="GLK86113.1"/>
    <property type="molecule type" value="Genomic_DNA"/>
</dbReference>
<dbReference type="PANTHER" id="PTHR35936:SF17">
    <property type="entry name" value="ARGININE-BINDING EXTRACELLULAR PROTEIN ARTP"/>
    <property type="match status" value="1"/>
</dbReference>
<name>A0A9W6NCS3_9HYPH</name>
<organism evidence="3 4">
    <name type="scientific">Ancylobacter defluvii</name>
    <dbReference type="NCBI Taxonomy" id="1282440"/>
    <lineage>
        <taxon>Bacteria</taxon>
        <taxon>Pseudomonadati</taxon>
        <taxon>Pseudomonadota</taxon>
        <taxon>Alphaproteobacteria</taxon>
        <taxon>Hyphomicrobiales</taxon>
        <taxon>Xanthobacteraceae</taxon>
        <taxon>Ancylobacter</taxon>
    </lineage>
</organism>
<dbReference type="Gene3D" id="3.40.190.10">
    <property type="entry name" value="Periplasmic binding protein-like II"/>
    <property type="match status" value="2"/>
</dbReference>
<dbReference type="RefSeq" id="WP_213360291.1">
    <property type="nucleotide sequence ID" value="NZ_BSFM01000017.1"/>
</dbReference>
<protein>
    <submittedName>
        <fullName evidence="3">Ectoine/hydroxyectoine ABC transporter substrate-binding protein EhuB</fullName>
    </submittedName>
</protein>
<reference evidence="3" key="1">
    <citation type="journal article" date="2014" name="Int. J. Syst. Evol. Microbiol.">
        <title>Complete genome sequence of Corynebacterium casei LMG S-19264T (=DSM 44701T), isolated from a smear-ripened cheese.</title>
        <authorList>
            <consortium name="US DOE Joint Genome Institute (JGI-PGF)"/>
            <person name="Walter F."/>
            <person name="Albersmeier A."/>
            <person name="Kalinowski J."/>
            <person name="Ruckert C."/>
        </authorList>
    </citation>
    <scope>NUCLEOTIDE SEQUENCE</scope>
    <source>
        <strain evidence="3">VKM B-2789</strain>
    </source>
</reference>
<keyword evidence="1" id="KW-0732">Signal</keyword>
<keyword evidence="4" id="KW-1185">Reference proteome</keyword>
<evidence type="ECO:0000256" key="1">
    <source>
        <dbReference type="ARBA" id="ARBA00022729"/>
    </source>
</evidence>
<dbReference type="InterPro" id="IPR001638">
    <property type="entry name" value="Solute-binding_3/MltF_N"/>
</dbReference>
<dbReference type="SMART" id="SM00062">
    <property type="entry name" value="PBPb"/>
    <property type="match status" value="1"/>
</dbReference>
<dbReference type="Proteomes" id="UP001143330">
    <property type="component" value="Unassembled WGS sequence"/>
</dbReference>
<dbReference type="SUPFAM" id="SSF53850">
    <property type="entry name" value="Periplasmic binding protein-like II"/>
    <property type="match status" value="1"/>
</dbReference>
<evidence type="ECO:0000313" key="3">
    <source>
        <dbReference type="EMBL" id="GLK86113.1"/>
    </source>
</evidence>
<evidence type="ECO:0000259" key="2">
    <source>
        <dbReference type="SMART" id="SM00062"/>
    </source>
</evidence>
<dbReference type="AlphaFoldDB" id="A0A9W6NCS3"/>
<dbReference type="GO" id="GO:0033294">
    <property type="term" value="F:ectoine binding"/>
    <property type="evidence" value="ECO:0007669"/>
    <property type="project" value="InterPro"/>
</dbReference>
<reference evidence="3" key="2">
    <citation type="submission" date="2023-01" db="EMBL/GenBank/DDBJ databases">
        <authorList>
            <person name="Sun Q."/>
            <person name="Evtushenko L."/>
        </authorList>
    </citation>
    <scope>NUCLEOTIDE SEQUENCE</scope>
    <source>
        <strain evidence="3">VKM B-2789</strain>
    </source>
</reference>
<dbReference type="InterPro" id="IPR014337">
    <property type="entry name" value="Ectoine_EhuB"/>
</dbReference>